<name>A0ABU7DDS0_9TELE</name>
<dbReference type="Gene3D" id="1.10.10.10">
    <property type="entry name" value="Winged helix-like DNA-binding domain superfamily/Winged helix DNA-binding domain"/>
    <property type="match status" value="1"/>
</dbReference>
<proteinExistence type="predicted"/>
<organism evidence="2 3">
    <name type="scientific">Characodon lateralis</name>
    <dbReference type="NCBI Taxonomy" id="208331"/>
    <lineage>
        <taxon>Eukaryota</taxon>
        <taxon>Metazoa</taxon>
        <taxon>Chordata</taxon>
        <taxon>Craniata</taxon>
        <taxon>Vertebrata</taxon>
        <taxon>Euteleostomi</taxon>
        <taxon>Actinopterygii</taxon>
        <taxon>Neopterygii</taxon>
        <taxon>Teleostei</taxon>
        <taxon>Neoteleostei</taxon>
        <taxon>Acanthomorphata</taxon>
        <taxon>Ovalentaria</taxon>
        <taxon>Atherinomorphae</taxon>
        <taxon>Cyprinodontiformes</taxon>
        <taxon>Goodeidae</taxon>
        <taxon>Characodon</taxon>
    </lineage>
</organism>
<accession>A0ABU7DDS0</accession>
<sequence>TSLPLDNYCMGDYVSAGNKLFNPNWCNELLLISETTMSKDTSCGRGKKVCFRSQIIGMHQAQKTSKEIAETTKTGLRTVQHIIKKWKDSGDPSSSKEEMWLERNPE</sequence>
<evidence type="ECO:0000256" key="1">
    <source>
        <dbReference type="SAM" id="MobiDB-lite"/>
    </source>
</evidence>
<keyword evidence="3" id="KW-1185">Reference proteome</keyword>
<evidence type="ECO:0000313" key="3">
    <source>
        <dbReference type="Proteomes" id="UP001352852"/>
    </source>
</evidence>
<dbReference type="InterPro" id="IPR036388">
    <property type="entry name" value="WH-like_DNA-bd_sf"/>
</dbReference>
<protein>
    <submittedName>
        <fullName evidence="2">Uncharacterized protein</fullName>
    </submittedName>
</protein>
<dbReference type="Proteomes" id="UP001352852">
    <property type="component" value="Unassembled WGS sequence"/>
</dbReference>
<feature type="non-terminal residue" evidence="2">
    <location>
        <position position="1"/>
    </location>
</feature>
<reference evidence="2 3" key="1">
    <citation type="submission" date="2021-06" db="EMBL/GenBank/DDBJ databases">
        <authorList>
            <person name="Palmer J.M."/>
        </authorList>
    </citation>
    <scope>NUCLEOTIDE SEQUENCE [LARGE SCALE GENOMIC DNA]</scope>
    <source>
        <strain evidence="2 3">CL_MEX2019</strain>
        <tissue evidence="2">Muscle</tissue>
    </source>
</reference>
<feature type="region of interest" description="Disordered" evidence="1">
    <location>
        <begin position="87"/>
        <end position="106"/>
    </location>
</feature>
<dbReference type="EMBL" id="JAHUTJ010019442">
    <property type="protein sequence ID" value="MED6272004.1"/>
    <property type="molecule type" value="Genomic_DNA"/>
</dbReference>
<gene>
    <name evidence="2" type="ORF">CHARACLAT_025883</name>
</gene>
<evidence type="ECO:0000313" key="2">
    <source>
        <dbReference type="EMBL" id="MED6272004.1"/>
    </source>
</evidence>
<comment type="caution">
    <text evidence="2">The sequence shown here is derived from an EMBL/GenBank/DDBJ whole genome shotgun (WGS) entry which is preliminary data.</text>
</comment>